<dbReference type="GO" id="GO:0016829">
    <property type="term" value="F:lyase activity"/>
    <property type="evidence" value="ECO:0007669"/>
    <property type="project" value="UniProtKB-KW"/>
</dbReference>
<dbReference type="Gene3D" id="1.50.10.100">
    <property type="entry name" value="Chondroitin AC/alginate lyase"/>
    <property type="match status" value="1"/>
</dbReference>
<dbReference type="AlphaFoldDB" id="A0A0P9DG35"/>
<dbReference type="SUPFAM" id="SSF48230">
    <property type="entry name" value="Chondroitin AC/alginate lyase"/>
    <property type="match status" value="1"/>
</dbReference>
<gene>
    <name evidence="1" type="ORF">SE17_35260</name>
</gene>
<protein>
    <submittedName>
        <fullName evidence="1">Uncharacterized protein</fullName>
    </submittedName>
</protein>
<name>A0A0P9DG35_9CHLR</name>
<evidence type="ECO:0000313" key="1">
    <source>
        <dbReference type="EMBL" id="KPV48962.1"/>
    </source>
</evidence>
<proteinExistence type="predicted"/>
<dbReference type="EMBL" id="LJCR01002279">
    <property type="protein sequence ID" value="KPV48962.1"/>
    <property type="molecule type" value="Genomic_DNA"/>
</dbReference>
<accession>A0A0P9DG35</accession>
<dbReference type="InterPro" id="IPR008929">
    <property type="entry name" value="Chondroitin_lyas"/>
</dbReference>
<sequence>MLLGLLGRETGAAVCGPPVPPSGGIRTSRAELARLPMAGPAWEQLRAAAEGKPGKADISDQDSNHDVNTLAAALVYARTGDERFRAKAADGIMAAIGTEQGDRTLALGRNLVSYVLAADLIDFRGYDPAREQQFSGWLNAVRFTVLDGRTLISTHEQRPNNWGTHAGAGRIAADLYLGDRADLERAAQVFRGWLGDRAAYAEFIYDGDLSWQADPGNPVGINPPGASRDGHRLDGAIPDDMRRGDSYRWPPKRTNYPWGAMEGALVQAELLARAGYDAWNWSDRALLRATQFLDELDREQGRWWAAGDDEWMPWVVNHAYQQQFRAELPARPGKNLGWTDWVYGCG</sequence>
<reference evidence="1 2" key="1">
    <citation type="submission" date="2015-09" db="EMBL/GenBank/DDBJ databases">
        <title>Draft genome sequence of Kouleothrix aurantiaca JCM 19913.</title>
        <authorList>
            <person name="Hemp J."/>
        </authorList>
    </citation>
    <scope>NUCLEOTIDE SEQUENCE [LARGE SCALE GENOMIC DNA]</scope>
    <source>
        <strain evidence="1 2">COM-B</strain>
    </source>
</reference>
<comment type="caution">
    <text evidence="1">The sequence shown here is derived from an EMBL/GenBank/DDBJ whole genome shotgun (WGS) entry which is preliminary data.</text>
</comment>
<dbReference type="GO" id="GO:0042597">
    <property type="term" value="C:periplasmic space"/>
    <property type="evidence" value="ECO:0007669"/>
    <property type="project" value="InterPro"/>
</dbReference>
<keyword evidence="2" id="KW-1185">Reference proteome</keyword>
<dbReference type="Proteomes" id="UP000050509">
    <property type="component" value="Unassembled WGS sequence"/>
</dbReference>
<evidence type="ECO:0000313" key="2">
    <source>
        <dbReference type="Proteomes" id="UP000050509"/>
    </source>
</evidence>
<organism evidence="1 2">
    <name type="scientific">Kouleothrix aurantiaca</name>
    <dbReference type="NCBI Taxonomy" id="186479"/>
    <lineage>
        <taxon>Bacteria</taxon>
        <taxon>Bacillati</taxon>
        <taxon>Chloroflexota</taxon>
        <taxon>Chloroflexia</taxon>
        <taxon>Chloroflexales</taxon>
        <taxon>Roseiflexineae</taxon>
        <taxon>Roseiflexaceae</taxon>
        <taxon>Kouleothrix</taxon>
    </lineage>
</organism>